<dbReference type="AlphaFoldDB" id="A0A5C7J8J3"/>
<dbReference type="GO" id="GO:0003677">
    <property type="term" value="F:DNA binding"/>
    <property type="evidence" value="ECO:0007669"/>
    <property type="project" value="InterPro"/>
</dbReference>
<organism evidence="3 4">
    <name type="scientific">Candidatus Dojkabacteria bacterium</name>
    <dbReference type="NCBI Taxonomy" id="2099670"/>
    <lineage>
        <taxon>Bacteria</taxon>
        <taxon>Candidatus Dojkabacteria</taxon>
    </lineage>
</organism>
<accession>A0A5C7J8J3</accession>
<evidence type="ECO:0000313" key="4">
    <source>
        <dbReference type="Proteomes" id="UP000321026"/>
    </source>
</evidence>
<sequence>MDNAHPHRFRHTFAITFLRNGGNIYLLKELLGHETLEMAMHYAKLAEQDIAKAGVHSPVDNWKL</sequence>
<feature type="domain" description="Tyr recombinase" evidence="2">
    <location>
        <begin position="1"/>
        <end position="55"/>
    </location>
</feature>
<evidence type="ECO:0000259" key="2">
    <source>
        <dbReference type="PROSITE" id="PS51898"/>
    </source>
</evidence>
<dbReference type="GO" id="GO:0015074">
    <property type="term" value="P:DNA integration"/>
    <property type="evidence" value="ECO:0007669"/>
    <property type="project" value="InterPro"/>
</dbReference>
<dbReference type="InterPro" id="IPR013762">
    <property type="entry name" value="Integrase-like_cat_sf"/>
</dbReference>
<protein>
    <submittedName>
        <fullName evidence="3">Integrase</fullName>
    </submittedName>
</protein>
<evidence type="ECO:0000313" key="3">
    <source>
        <dbReference type="EMBL" id="TXG77464.1"/>
    </source>
</evidence>
<reference evidence="3 4" key="1">
    <citation type="submission" date="2018-09" db="EMBL/GenBank/DDBJ databases">
        <title>Metagenome Assembled Genomes from an Advanced Water Purification Facility.</title>
        <authorList>
            <person name="Stamps B.W."/>
            <person name="Spear J.R."/>
        </authorList>
    </citation>
    <scope>NUCLEOTIDE SEQUENCE [LARGE SCALE GENOMIC DNA]</scope>
    <source>
        <strain evidence="3">Bin_63_2</strain>
    </source>
</reference>
<gene>
    <name evidence="3" type="ORF">E6Q11_02760</name>
</gene>
<name>A0A5C7J8J3_9BACT</name>
<dbReference type="InterPro" id="IPR011010">
    <property type="entry name" value="DNA_brk_join_enz"/>
</dbReference>
<dbReference type="Pfam" id="PF00589">
    <property type="entry name" value="Phage_integrase"/>
    <property type="match status" value="1"/>
</dbReference>
<dbReference type="InterPro" id="IPR002104">
    <property type="entry name" value="Integrase_catalytic"/>
</dbReference>
<proteinExistence type="predicted"/>
<comment type="caution">
    <text evidence="3">The sequence shown here is derived from an EMBL/GenBank/DDBJ whole genome shotgun (WGS) entry which is preliminary data.</text>
</comment>
<keyword evidence="1" id="KW-0233">DNA recombination</keyword>
<dbReference type="Gene3D" id="1.10.443.10">
    <property type="entry name" value="Intergrase catalytic core"/>
    <property type="match status" value="1"/>
</dbReference>
<dbReference type="EMBL" id="SSDS01000045">
    <property type="protein sequence ID" value="TXG77464.1"/>
    <property type="molecule type" value="Genomic_DNA"/>
</dbReference>
<evidence type="ECO:0000256" key="1">
    <source>
        <dbReference type="ARBA" id="ARBA00023172"/>
    </source>
</evidence>
<dbReference type="SUPFAM" id="SSF56349">
    <property type="entry name" value="DNA breaking-rejoining enzymes"/>
    <property type="match status" value="1"/>
</dbReference>
<dbReference type="GO" id="GO:0006310">
    <property type="term" value="P:DNA recombination"/>
    <property type="evidence" value="ECO:0007669"/>
    <property type="project" value="UniProtKB-KW"/>
</dbReference>
<dbReference type="Proteomes" id="UP000321026">
    <property type="component" value="Unassembled WGS sequence"/>
</dbReference>
<dbReference type="PROSITE" id="PS51898">
    <property type="entry name" value="TYR_RECOMBINASE"/>
    <property type="match status" value="1"/>
</dbReference>